<evidence type="ECO:0000313" key="2">
    <source>
        <dbReference type="EMBL" id="CAD6958276.1"/>
    </source>
</evidence>
<gene>
    <name evidence="3" type="ORF">A4X03_0g287</name>
    <name evidence="2" type="ORF">JKIAZH3_G2069</name>
</gene>
<feature type="compositionally biased region" description="Basic and acidic residues" evidence="1">
    <location>
        <begin position="686"/>
        <end position="703"/>
    </location>
</feature>
<sequence>MARSSAPLGKARAPPATERAPLSLGEEPSLSWSSTQASSASSSSRSRTMRDEDDAYSARPAKRAKMGTWERSQSGGLPSSRPGKENIPPPRSTFFGSRPGSSTSTPARSRASLTSAGKKQNVKADSNTGPKWHQPTLFAHLKSTSTSSQPRASQTRTADNSATSKGGPSGGKGSQASASRDRPSSSVQPHQQARTTSAVPARLPGHKTARAKGKARAEEPERLSPEPTASRSQTESGEEDTLPESNWEAPPPSTWQKNAAHRLHLYRLVNGTTPQEDDPVFTQVPGDAGKKVVRSIGRQLDFEANKKRREQNKAEAERLAAGTRQRMRGDEVRPFRMHRTRNEPAPVKNKDPEPSQTCPSDESQPTEEEAVPARSPGKERESDLLEPGSSPLRFEPVNLDQRLATLLSNSNKRSGEDGPQNTGLPSVGARIPKRPAGNQPARTYAYKTEDPDSEVNDVDTRSETASSSETEPELPSSSAVPPRSSLQSRKVPVETYAGSTASDHSSPFEAPMSIGQVNKLPQRSTMRTQRESMTLGPETMISESLLIGPSTSDAGNAAQSTSTPPRRNRYIASADIRDNFDGLSPTSRNKVLALDTQFEPSFVKKLVSAGAKGSLRYRMVPAGMEDDEGDEDRTIVGEGSGLVPDKSSARSRGSTNSRKQRSQGSSTEAQGQGSQLSLTNYPGFAEMERKRREKLAAREEERVRKHRERYKVDEHQQAICDRMEGKTDVLDDPSDEEEDADKTKVDPEWGSHERKANKGNFADHTRIRFQARDDFFSIGEPSYSGDTEDNRRYRLADITETQLRPLMDSNAIQAAFQLAIDEEADETQPLPESQMSAGMASSTSSGSVVVPVPASFFRRNRVGRDGVKTLDSEGNSLETIPLAFGSSLSEGEEEGAS</sequence>
<feature type="compositionally biased region" description="Polar residues" evidence="1">
    <location>
        <begin position="650"/>
        <end position="680"/>
    </location>
</feature>
<keyword evidence="5" id="KW-1185">Reference proteome</keyword>
<reference evidence="3" key="1">
    <citation type="submission" date="2016-04" db="EMBL/GenBank/DDBJ databases">
        <authorList>
            <person name="Nguyen H.D."/>
            <person name="Kesanakurti P."/>
            <person name="Cullis J."/>
            <person name="Levesque C.A."/>
            <person name="Hambleton S."/>
        </authorList>
    </citation>
    <scope>NUCLEOTIDE SEQUENCE</scope>
    <source>
        <strain evidence="3">DAOMC 238032</strain>
    </source>
</reference>
<feature type="compositionally biased region" description="Basic and acidic residues" evidence="1">
    <location>
        <begin position="303"/>
        <end position="318"/>
    </location>
</feature>
<dbReference type="Proteomes" id="UP000077671">
    <property type="component" value="Unassembled WGS sequence"/>
</dbReference>
<feature type="compositionally biased region" description="Basic residues" evidence="1">
    <location>
        <begin position="204"/>
        <end position="214"/>
    </location>
</feature>
<feature type="region of interest" description="Disordered" evidence="1">
    <location>
        <begin position="722"/>
        <end position="757"/>
    </location>
</feature>
<evidence type="ECO:0000313" key="3">
    <source>
        <dbReference type="EMBL" id="KAE8265412.1"/>
    </source>
</evidence>
<feature type="region of interest" description="Disordered" evidence="1">
    <location>
        <begin position="825"/>
        <end position="847"/>
    </location>
</feature>
<proteinExistence type="predicted"/>
<feature type="region of interest" description="Disordered" evidence="1">
    <location>
        <begin position="303"/>
        <end position="569"/>
    </location>
</feature>
<feature type="compositionally biased region" description="Polar residues" evidence="1">
    <location>
        <begin position="515"/>
        <end position="527"/>
    </location>
</feature>
<feature type="compositionally biased region" description="Low complexity" evidence="1">
    <location>
        <begin position="92"/>
        <end position="115"/>
    </location>
</feature>
<feature type="region of interest" description="Disordered" evidence="1">
    <location>
        <begin position="1"/>
        <end position="258"/>
    </location>
</feature>
<dbReference type="EMBL" id="LWDD02000015">
    <property type="protein sequence ID" value="KAE8265412.1"/>
    <property type="molecule type" value="Genomic_DNA"/>
</dbReference>
<reference evidence="2" key="3">
    <citation type="submission" date="2020-10" db="EMBL/GenBank/DDBJ databases">
        <authorList>
            <person name="Sedaghatjoo S."/>
        </authorList>
    </citation>
    <scope>NUCLEOTIDE SEQUENCE</scope>
    <source>
        <strain evidence="2">AZH3</strain>
    </source>
</reference>
<feature type="compositionally biased region" description="Low complexity" evidence="1">
    <location>
        <begin position="835"/>
        <end position="847"/>
    </location>
</feature>
<comment type="caution">
    <text evidence="3">The sequence shown here is derived from an EMBL/GenBank/DDBJ whole genome shotgun (WGS) entry which is preliminary data.</text>
</comment>
<evidence type="ECO:0000256" key="1">
    <source>
        <dbReference type="SAM" id="MobiDB-lite"/>
    </source>
</evidence>
<feature type="compositionally biased region" description="Low complexity" evidence="1">
    <location>
        <begin position="29"/>
        <end position="46"/>
    </location>
</feature>
<reference evidence="3" key="2">
    <citation type="journal article" date="2019" name="IMA Fungus">
        <title>Genome sequencing and comparison of five Tilletia species to identify candidate genes for the detection of regulated species infecting wheat.</title>
        <authorList>
            <person name="Nguyen H.D.T."/>
            <person name="Sultana T."/>
            <person name="Kesanakurti P."/>
            <person name="Hambleton S."/>
        </authorList>
    </citation>
    <scope>NUCLEOTIDE SEQUENCE</scope>
    <source>
        <strain evidence="3">DAOMC 238032</strain>
    </source>
</reference>
<accession>A0A177VBI0</accession>
<feature type="region of interest" description="Disordered" evidence="1">
    <location>
        <begin position="622"/>
        <end position="710"/>
    </location>
</feature>
<feature type="compositionally biased region" description="Polar residues" evidence="1">
    <location>
        <begin position="354"/>
        <end position="363"/>
    </location>
</feature>
<dbReference type="EMBL" id="CAJHJG010006592">
    <property type="protein sequence ID" value="CAD6958276.1"/>
    <property type="molecule type" value="Genomic_DNA"/>
</dbReference>
<feature type="compositionally biased region" description="Polar residues" evidence="1">
    <location>
        <begin position="184"/>
        <end position="198"/>
    </location>
</feature>
<evidence type="ECO:0000313" key="5">
    <source>
        <dbReference type="Proteomes" id="UP000836402"/>
    </source>
</evidence>
<feature type="compositionally biased region" description="Basic and acidic residues" evidence="1">
    <location>
        <begin position="741"/>
        <end position="757"/>
    </location>
</feature>
<organism evidence="3 4">
    <name type="scientific">Tilletia caries</name>
    <name type="common">wheat bunt fungus</name>
    <dbReference type="NCBI Taxonomy" id="13290"/>
    <lineage>
        <taxon>Eukaryota</taxon>
        <taxon>Fungi</taxon>
        <taxon>Dikarya</taxon>
        <taxon>Basidiomycota</taxon>
        <taxon>Ustilaginomycotina</taxon>
        <taxon>Exobasidiomycetes</taxon>
        <taxon>Tilletiales</taxon>
        <taxon>Tilletiaceae</taxon>
        <taxon>Tilletia</taxon>
    </lineage>
</organism>
<feature type="compositionally biased region" description="Polar residues" evidence="1">
    <location>
        <begin position="549"/>
        <end position="565"/>
    </location>
</feature>
<feature type="compositionally biased region" description="Low complexity" evidence="1">
    <location>
        <begin position="463"/>
        <end position="479"/>
    </location>
</feature>
<evidence type="ECO:0000313" key="4">
    <source>
        <dbReference type="Proteomes" id="UP000077671"/>
    </source>
</evidence>
<name>A0A177VBI0_9BASI</name>
<feature type="compositionally biased region" description="Polar residues" evidence="1">
    <location>
        <begin position="142"/>
        <end position="160"/>
    </location>
</feature>
<protein>
    <submittedName>
        <fullName evidence="3">Uncharacterized protein</fullName>
    </submittedName>
</protein>
<dbReference type="Proteomes" id="UP000836402">
    <property type="component" value="Unassembled WGS sequence"/>
</dbReference>
<feature type="compositionally biased region" description="Acidic residues" evidence="1">
    <location>
        <begin position="730"/>
        <end position="740"/>
    </location>
</feature>
<dbReference type="AlphaFoldDB" id="A0A177VBI0"/>
<feature type="compositionally biased region" description="Basic and acidic residues" evidence="1">
    <location>
        <begin position="215"/>
        <end position="224"/>
    </location>
</feature>